<keyword evidence="8" id="KW-0503">Monooxygenase</keyword>
<dbReference type="InterPro" id="IPR017972">
    <property type="entry name" value="Cyt_P450_CS"/>
</dbReference>
<evidence type="ECO:0000256" key="6">
    <source>
        <dbReference type="ARBA" id="ARBA00023004"/>
    </source>
</evidence>
<feature type="binding site" description="axial binding residue" evidence="7">
    <location>
        <position position="155"/>
    </location>
    <ligand>
        <name>heme</name>
        <dbReference type="ChEBI" id="CHEBI:30413"/>
    </ligand>
    <ligandPart>
        <name>Fe</name>
        <dbReference type="ChEBI" id="CHEBI:18248"/>
    </ligandPart>
</feature>
<dbReference type="InterPro" id="IPR002401">
    <property type="entry name" value="Cyt_P450_E_grp-I"/>
</dbReference>
<evidence type="ECO:0000256" key="4">
    <source>
        <dbReference type="ARBA" id="ARBA00022723"/>
    </source>
</evidence>
<keyword evidence="3" id="KW-0812">Transmembrane</keyword>
<comment type="cofactor">
    <cofactor evidence="7">
        <name>heme</name>
        <dbReference type="ChEBI" id="CHEBI:30413"/>
    </cofactor>
</comment>
<dbReference type="PROSITE" id="PS00086">
    <property type="entry name" value="CYTOCHROME_P450"/>
    <property type="match status" value="1"/>
</dbReference>
<dbReference type="PANTHER" id="PTHR24286:SF53">
    <property type="entry name" value="BETA-AMYRIN 28-OXIDASE-LIKE"/>
    <property type="match status" value="1"/>
</dbReference>
<dbReference type="GO" id="GO:0004497">
    <property type="term" value="F:monooxygenase activity"/>
    <property type="evidence" value="ECO:0007669"/>
    <property type="project" value="UniProtKB-KW"/>
</dbReference>
<comment type="subcellular location">
    <subcellularLocation>
        <location evidence="1">Membrane</location>
        <topology evidence="1">Single-pass membrane protein</topology>
    </subcellularLocation>
</comment>
<evidence type="ECO:0000256" key="1">
    <source>
        <dbReference type="ARBA" id="ARBA00004167"/>
    </source>
</evidence>
<dbReference type="GO" id="GO:0016020">
    <property type="term" value="C:membrane"/>
    <property type="evidence" value="ECO:0007669"/>
    <property type="project" value="UniProtKB-SubCell"/>
</dbReference>
<keyword evidence="10" id="KW-1185">Reference proteome</keyword>
<comment type="similarity">
    <text evidence="2 8">Belongs to the cytochrome P450 family.</text>
</comment>
<dbReference type="InterPro" id="IPR001128">
    <property type="entry name" value="Cyt_P450"/>
</dbReference>
<keyword evidence="8" id="KW-0560">Oxidoreductase</keyword>
<dbReference type="Proteomes" id="UP000436088">
    <property type="component" value="Unassembled WGS sequence"/>
</dbReference>
<gene>
    <name evidence="9" type="ORF">F3Y22_tig00111332pilonHSYRG00095</name>
</gene>
<dbReference type="EMBL" id="VEPZ02001310">
    <property type="protein sequence ID" value="KAE8681280.1"/>
    <property type="molecule type" value="Genomic_DNA"/>
</dbReference>
<dbReference type="InterPro" id="IPR036396">
    <property type="entry name" value="Cyt_P450_sf"/>
</dbReference>
<dbReference type="GO" id="GO:0016125">
    <property type="term" value="P:sterol metabolic process"/>
    <property type="evidence" value="ECO:0007669"/>
    <property type="project" value="TreeGrafter"/>
</dbReference>
<protein>
    <submittedName>
        <fullName evidence="9">CYP716B2 protein</fullName>
    </submittedName>
</protein>
<dbReference type="PANTHER" id="PTHR24286">
    <property type="entry name" value="CYTOCHROME P450 26"/>
    <property type="match status" value="1"/>
</dbReference>
<evidence type="ECO:0000256" key="8">
    <source>
        <dbReference type="RuleBase" id="RU000461"/>
    </source>
</evidence>
<keyword evidence="5" id="KW-0472">Membrane</keyword>
<sequence>MDGMTEVEIDNKIVGFFIASHDTTSTAIIFIVSYLSDHPEAYNRVLEEQMEVLRSKEGGLLRWEDIQKMKYTWCVACEVMRLAPPANGSFREAIPDFTYAGYTIPKGWKAFWTVHTTNKNPTYFPDPERFDPSRFEGNGPAPYAFVPFGGGPRMCPGKEYARLEILTFIHNLITSFKWTKINPQEKISYIPSPIPEEGLPISIQPMPN</sequence>
<evidence type="ECO:0000256" key="2">
    <source>
        <dbReference type="ARBA" id="ARBA00010617"/>
    </source>
</evidence>
<keyword evidence="4 7" id="KW-0479">Metal-binding</keyword>
<dbReference type="PRINTS" id="PR00385">
    <property type="entry name" value="P450"/>
</dbReference>
<dbReference type="GO" id="GO:0016705">
    <property type="term" value="F:oxidoreductase activity, acting on paired donors, with incorporation or reduction of molecular oxygen"/>
    <property type="evidence" value="ECO:0007669"/>
    <property type="project" value="InterPro"/>
</dbReference>
<evidence type="ECO:0000313" key="10">
    <source>
        <dbReference type="Proteomes" id="UP000436088"/>
    </source>
</evidence>
<dbReference type="SUPFAM" id="SSF48264">
    <property type="entry name" value="Cytochrome P450"/>
    <property type="match status" value="1"/>
</dbReference>
<dbReference type="AlphaFoldDB" id="A0A6A2YPH9"/>
<keyword evidence="6 7" id="KW-0408">Iron</keyword>
<accession>A0A6A2YPH9</accession>
<name>A0A6A2YPH9_HIBSY</name>
<dbReference type="Gene3D" id="1.10.630.10">
    <property type="entry name" value="Cytochrome P450"/>
    <property type="match status" value="1"/>
</dbReference>
<dbReference type="Pfam" id="PF00067">
    <property type="entry name" value="p450"/>
    <property type="match status" value="1"/>
</dbReference>
<keyword evidence="7 8" id="KW-0349">Heme</keyword>
<evidence type="ECO:0000313" key="9">
    <source>
        <dbReference type="EMBL" id="KAE8681280.1"/>
    </source>
</evidence>
<proteinExistence type="inferred from homology"/>
<organism evidence="9 10">
    <name type="scientific">Hibiscus syriacus</name>
    <name type="common">Rose of Sharon</name>
    <dbReference type="NCBI Taxonomy" id="106335"/>
    <lineage>
        <taxon>Eukaryota</taxon>
        <taxon>Viridiplantae</taxon>
        <taxon>Streptophyta</taxon>
        <taxon>Embryophyta</taxon>
        <taxon>Tracheophyta</taxon>
        <taxon>Spermatophyta</taxon>
        <taxon>Magnoliopsida</taxon>
        <taxon>eudicotyledons</taxon>
        <taxon>Gunneridae</taxon>
        <taxon>Pentapetalae</taxon>
        <taxon>rosids</taxon>
        <taxon>malvids</taxon>
        <taxon>Malvales</taxon>
        <taxon>Malvaceae</taxon>
        <taxon>Malvoideae</taxon>
        <taxon>Hibiscus</taxon>
    </lineage>
</organism>
<dbReference type="GO" id="GO:0005506">
    <property type="term" value="F:iron ion binding"/>
    <property type="evidence" value="ECO:0007669"/>
    <property type="project" value="InterPro"/>
</dbReference>
<evidence type="ECO:0000256" key="7">
    <source>
        <dbReference type="PIRSR" id="PIRSR602401-1"/>
    </source>
</evidence>
<reference evidence="9" key="1">
    <citation type="submission" date="2019-09" db="EMBL/GenBank/DDBJ databases">
        <title>Draft genome information of white flower Hibiscus syriacus.</title>
        <authorList>
            <person name="Kim Y.-M."/>
        </authorList>
    </citation>
    <scope>NUCLEOTIDE SEQUENCE [LARGE SCALE GENOMIC DNA]</scope>
    <source>
        <strain evidence="9">YM2019G1</strain>
    </source>
</reference>
<comment type="caution">
    <text evidence="9">The sequence shown here is derived from an EMBL/GenBank/DDBJ whole genome shotgun (WGS) entry which is preliminary data.</text>
</comment>
<evidence type="ECO:0000256" key="5">
    <source>
        <dbReference type="ARBA" id="ARBA00022989"/>
    </source>
</evidence>
<dbReference type="PRINTS" id="PR00463">
    <property type="entry name" value="EP450I"/>
</dbReference>
<dbReference type="GO" id="GO:0020037">
    <property type="term" value="F:heme binding"/>
    <property type="evidence" value="ECO:0007669"/>
    <property type="project" value="InterPro"/>
</dbReference>
<keyword evidence="5" id="KW-1133">Transmembrane helix</keyword>
<evidence type="ECO:0000256" key="3">
    <source>
        <dbReference type="ARBA" id="ARBA00022692"/>
    </source>
</evidence>